<keyword evidence="2" id="KW-1185">Reference proteome</keyword>
<dbReference type="Proteomes" id="UP001157502">
    <property type="component" value="Chromosome 2"/>
</dbReference>
<reference evidence="1" key="1">
    <citation type="submission" date="2021-05" db="EMBL/GenBank/DDBJ databases">
        <authorList>
            <person name="Pan Q."/>
            <person name="Jouanno E."/>
            <person name="Zahm M."/>
            <person name="Klopp C."/>
            <person name="Cabau C."/>
            <person name="Louis A."/>
            <person name="Berthelot C."/>
            <person name="Parey E."/>
            <person name="Roest Crollius H."/>
            <person name="Montfort J."/>
            <person name="Robinson-Rechavi M."/>
            <person name="Bouchez O."/>
            <person name="Lampietro C."/>
            <person name="Lopez Roques C."/>
            <person name="Donnadieu C."/>
            <person name="Postlethwait J."/>
            <person name="Bobe J."/>
            <person name="Dillon D."/>
            <person name="Chandos A."/>
            <person name="von Hippel F."/>
            <person name="Guiguen Y."/>
        </authorList>
    </citation>
    <scope>NUCLEOTIDE SEQUENCE</scope>
    <source>
        <strain evidence="1">YG-Jan2019</strain>
    </source>
</reference>
<comment type="caution">
    <text evidence="1">The sequence shown here is derived from an EMBL/GenBank/DDBJ whole genome shotgun (WGS) entry which is preliminary data.</text>
</comment>
<gene>
    <name evidence="1" type="ORF">DPEC_G00021100</name>
</gene>
<evidence type="ECO:0000313" key="2">
    <source>
        <dbReference type="Proteomes" id="UP001157502"/>
    </source>
</evidence>
<evidence type="ECO:0000313" key="1">
    <source>
        <dbReference type="EMBL" id="KAJ8014952.1"/>
    </source>
</evidence>
<proteinExistence type="predicted"/>
<organism evidence="1 2">
    <name type="scientific">Dallia pectoralis</name>
    <name type="common">Alaska blackfish</name>
    <dbReference type="NCBI Taxonomy" id="75939"/>
    <lineage>
        <taxon>Eukaryota</taxon>
        <taxon>Metazoa</taxon>
        <taxon>Chordata</taxon>
        <taxon>Craniata</taxon>
        <taxon>Vertebrata</taxon>
        <taxon>Euteleostomi</taxon>
        <taxon>Actinopterygii</taxon>
        <taxon>Neopterygii</taxon>
        <taxon>Teleostei</taxon>
        <taxon>Protacanthopterygii</taxon>
        <taxon>Esociformes</taxon>
        <taxon>Umbridae</taxon>
        <taxon>Dallia</taxon>
    </lineage>
</organism>
<dbReference type="EMBL" id="CM055729">
    <property type="protein sequence ID" value="KAJ8014952.1"/>
    <property type="molecule type" value="Genomic_DNA"/>
</dbReference>
<accession>A0ACC2HGS0</accession>
<name>A0ACC2HGS0_DALPE</name>
<protein>
    <submittedName>
        <fullName evidence="1">Uncharacterized protein</fullName>
    </submittedName>
</protein>
<sequence>MLLAGSGGRDGGIRRDKEEEDDLYNRCILECLLGTLHFRQLWRAVFSTSRSGSSKREPRSYQGDPQDEVRSPPKD</sequence>